<dbReference type="PANTHER" id="PTHR38690:SF1">
    <property type="entry name" value="PROTEASE"/>
    <property type="match status" value="1"/>
</dbReference>
<sequence length="1280" mass="139636">MQRFFRLLAGCLRGLLGLCALSLMLLALYVSLGRELVPMVAAYRPDLEAQARETLGMPVSVGSLEGDWAGFSPLLVAHDLLLGEGAGALRLDHVRMRPDLLQSLLARRLRIDSLEFEGLKLSLREDEQGKWSLVGLPSRESRKPQDPSVVLKGLEQIASLSLLDSQLTLEPHGQAPFNLTQVNLSLSNAEGQQRLDGHLRLPDGLPLSWSLRTRLDAQDWLQSQAEFYLSLPQSDWAAWLPRALTRDWHLERLRAGGELWLSWADAGLQRGVIRLHAPELVGNYAERPPVNLQDLAVTGYFQRNGADFRVLLDSLAATLGPTRWGEVQVGVEHRASSALHEEQWAISADRLHLPPIASVVQAMAPLPKTAANLLAGLQPRGTLRNIELFYKPQASASTRLSYAANLDRVAFNAFGGVPAAENVSGSVVGDLGAGELRLDAPDAVLHLANVFPRPWHYRHVGGRLLWHVDEEAVTLIAPYLQTQGEEGNAAGDFLIRLRRDPAEEDYMDLRVGMRDGDASYTEKYLPTALSPDLAGWLKTAIRSGRIDEGYFLYQGSLNKGALDTARSLGLFFKIQGTELDYRQGWPGLREARGEVFVEDSGVRVRLSSGRILDSQVTAAQADIPLGRGVLPRLQLKGELDSSIGEGLRFVREAPLKGASAIFAGWEGEGALKGGLSLDIPLRRDERQPPLGVQIALTTSGARLKIAQAKLQLEQLQGNFDYDIARGLSSKDARAQIFGQPVRAEAIAEGSNGQPLTRIRATGRVSWPALSEWLSLTQTLPLSGELPYRLDLSLDGQDSLLTVDSDLRGLRIDLPEPLGKPEQVARQSHFRMTLDTSTERHYRLDYGDLASLAMAAPQGQLVGGRAELRLGGQEAELPVSEGLWVRGSLESLEWDAWREVLAPLTPVTLGSGQQAEASPPWLRGAELQIGHFQGGGLTLSQLSAILTPASGGWQLDLNSPQAKGRILVPKGKSQPIDADLEYLVLQPPASTGAVSEQGGTPPYRDPLARIDPRQIPPLDVRIKSLQRGAEQIGAWSFKARPSTDGVGFSELDLDLKGLRVSGNAGWEGRPGSGSSWYKGRVRGGDLAPVLKAWGFAPSTTSKRFRVDVDGRWPGSPAAMHIERYSGSLDFSLRKGQFLEVDGSAARVFGLLNFDAIGRRLRLDFSDLFGRGLSYDEVKGLLDGHDGVFATRTPITMEGPSNDIEMEGTLDLPSNRIDARLRVTLPISSNVMAVLLVGAPAVGGALFVVDKLLGNRVSRFASVKYRVEGSWQEPKITYDKPF</sequence>
<dbReference type="PANTHER" id="PTHR38690">
    <property type="entry name" value="PROTEASE-RELATED"/>
    <property type="match status" value="1"/>
</dbReference>
<evidence type="ECO:0000259" key="3">
    <source>
        <dbReference type="Pfam" id="PF13116"/>
    </source>
</evidence>
<feature type="transmembrane region" description="Helical" evidence="2">
    <location>
        <begin position="1229"/>
        <end position="1247"/>
    </location>
</feature>
<keyword evidence="2" id="KW-0812">Transmembrane</keyword>
<evidence type="ECO:0000313" key="4">
    <source>
        <dbReference type="EMBL" id="MFC2973947.1"/>
    </source>
</evidence>
<keyword evidence="2" id="KW-1133">Transmembrane helix</keyword>
<dbReference type="InterPro" id="IPR011836">
    <property type="entry name" value="YhdP"/>
</dbReference>
<name>A0ABV7AZJ9_9GAMM</name>
<organism evidence="4 5">
    <name type="scientific">Azotobacter bryophylli</name>
    <dbReference type="NCBI Taxonomy" id="1986537"/>
    <lineage>
        <taxon>Bacteria</taxon>
        <taxon>Pseudomonadati</taxon>
        <taxon>Pseudomonadota</taxon>
        <taxon>Gammaproteobacteria</taxon>
        <taxon>Pseudomonadales</taxon>
        <taxon>Pseudomonadaceae</taxon>
        <taxon>Azotobacter</taxon>
    </lineage>
</organism>
<evidence type="ECO:0000256" key="1">
    <source>
        <dbReference type="SAM" id="MobiDB-lite"/>
    </source>
</evidence>
<keyword evidence="2" id="KW-0472">Membrane</keyword>
<reference evidence="5" key="1">
    <citation type="journal article" date="2019" name="Int. J. Syst. Evol. Microbiol.">
        <title>The Global Catalogue of Microorganisms (GCM) 10K type strain sequencing project: providing services to taxonomists for standard genome sequencing and annotation.</title>
        <authorList>
            <consortium name="The Broad Institute Genomics Platform"/>
            <consortium name="The Broad Institute Genome Sequencing Center for Infectious Disease"/>
            <person name="Wu L."/>
            <person name="Ma J."/>
        </authorList>
    </citation>
    <scope>NUCLEOTIDE SEQUENCE [LARGE SCALE GENOMIC DNA]</scope>
    <source>
        <strain evidence="5">KCTC 62195</strain>
    </source>
</reference>
<dbReference type="Pfam" id="PF13116">
    <property type="entry name" value="YhdP"/>
    <property type="match status" value="1"/>
</dbReference>
<dbReference type="InterPro" id="IPR025263">
    <property type="entry name" value="YhdP_central"/>
</dbReference>
<proteinExistence type="predicted"/>
<evidence type="ECO:0000313" key="5">
    <source>
        <dbReference type="Proteomes" id="UP001595457"/>
    </source>
</evidence>
<protein>
    <submittedName>
        <fullName evidence="4">YhdP family protein</fullName>
    </submittedName>
</protein>
<dbReference type="Proteomes" id="UP001595457">
    <property type="component" value="Unassembled WGS sequence"/>
</dbReference>
<keyword evidence="5" id="KW-1185">Reference proteome</keyword>
<evidence type="ECO:0000256" key="2">
    <source>
        <dbReference type="SAM" id="Phobius"/>
    </source>
</evidence>
<feature type="domain" description="YhdP central" evidence="3">
    <location>
        <begin position="4"/>
        <end position="1274"/>
    </location>
</feature>
<dbReference type="RefSeq" id="WP_377815883.1">
    <property type="nucleotide sequence ID" value="NZ_JBHRSJ010000034.1"/>
</dbReference>
<gene>
    <name evidence="4" type="ORF">ACFOJE_17230</name>
</gene>
<comment type="caution">
    <text evidence="4">The sequence shown here is derived from an EMBL/GenBank/DDBJ whole genome shotgun (WGS) entry which is preliminary data.</text>
</comment>
<dbReference type="EMBL" id="JBHRSJ010000034">
    <property type="protein sequence ID" value="MFC2973947.1"/>
    <property type="molecule type" value="Genomic_DNA"/>
</dbReference>
<accession>A0ABV7AZJ9</accession>
<feature type="region of interest" description="Disordered" evidence="1">
    <location>
        <begin position="989"/>
        <end position="1010"/>
    </location>
</feature>
<dbReference type="NCBIfam" id="TIGR02099">
    <property type="entry name" value="YhdP family protein"/>
    <property type="match status" value="1"/>
</dbReference>